<comment type="caution">
    <text evidence="1">The sequence shown here is derived from an EMBL/GenBank/DDBJ whole genome shotgun (WGS) entry which is preliminary data.</text>
</comment>
<name>A0ABQ7UAM0_SOLTU</name>
<proteinExistence type="predicted"/>
<gene>
    <name evidence="1" type="ORF">KY290_031864</name>
</gene>
<protein>
    <submittedName>
        <fullName evidence="1">Uncharacterized protein</fullName>
    </submittedName>
</protein>
<sequence>MKEGRNERLNIKGLSNKGTKISRGLENLLDTLPSPLKSKKPVPYCTQVTWPNSMLAQGEPESAKQSPTIWIRPMVYQLMHPPGSGPHNKGCLNHRGFS</sequence>
<evidence type="ECO:0000313" key="1">
    <source>
        <dbReference type="EMBL" id="KAH0743871.1"/>
    </source>
</evidence>
<dbReference type="Proteomes" id="UP000826656">
    <property type="component" value="Unassembled WGS sequence"/>
</dbReference>
<organism evidence="1 2">
    <name type="scientific">Solanum tuberosum</name>
    <name type="common">Potato</name>
    <dbReference type="NCBI Taxonomy" id="4113"/>
    <lineage>
        <taxon>Eukaryota</taxon>
        <taxon>Viridiplantae</taxon>
        <taxon>Streptophyta</taxon>
        <taxon>Embryophyta</taxon>
        <taxon>Tracheophyta</taxon>
        <taxon>Spermatophyta</taxon>
        <taxon>Magnoliopsida</taxon>
        <taxon>eudicotyledons</taxon>
        <taxon>Gunneridae</taxon>
        <taxon>Pentapetalae</taxon>
        <taxon>asterids</taxon>
        <taxon>lamiids</taxon>
        <taxon>Solanales</taxon>
        <taxon>Solanaceae</taxon>
        <taxon>Solanoideae</taxon>
        <taxon>Solaneae</taxon>
        <taxon>Solanum</taxon>
    </lineage>
</organism>
<reference evidence="1 2" key="1">
    <citation type="journal article" date="2021" name="bioRxiv">
        <title>Chromosome-scale and haplotype-resolved genome assembly of a tetraploid potato cultivar.</title>
        <authorList>
            <person name="Sun H."/>
            <person name="Jiao W.-B."/>
            <person name="Krause K."/>
            <person name="Campoy J.A."/>
            <person name="Goel M."/>
            <person name="Folz-Donahue K."/>
            <person name="Kukat C."/>
            <person name="Huettel B."/>
            <person name="Schneeberger K."/>
        </authorList>
    </citation>
    <scope>NUCLEOTIDE SEQUENCE [LARGE SCALE GENOMIC DNA]</scope>
    <source>
        <strain evidence="1">SolTubOtavaFocal</strain>
        <tissue evidence="1">Leaves</tissue>
    </source>
</reference>
<accession>A0ABQ7UAM0</accession>
<keyword evidence="2" id="KW-1185">Reference proteome</keyword>
<dbReference type="EMBL" id="JAIVGD010000023">
    <property type="protein sequence ID" value="KAH0743871.1"/>
    <property type="molecule type" value="Genomic_DNA"/>
</dbReference>
<evidence type="ECO:0000313" key="2">
    <source>
        <dbReference type="Proteomes" id="UP000826656"/>
    </source>
</evidence>